<dbReference type="AlphaFoldDB" id="X1VHK9"/>
<sequence length="150" mass="17349">MSPIKGVSEVRRMPRLGKVRLGFKVEPEGKNPYPRATDYFVVTDEIKEYVGDMPKKLNIMFPTEKADEFAQQWLRCYSFTQGLVCKGDGSTAIRKIDVETGDVARHTTQEWVFKEWGCDPDTCEQYLEKQCRRVMNLLFLMPDVPGFGVW</sequence>
<dbReference type="EMBL" id="BARW01025279">
    <property type="protein sequence ID" value="GAJ06865.1"/>
    <property type="molecule type" value="Genomic_DNA"/>
</dbReference>
<dbReference type="InterPro" id="IPR043991">
    <property type="entry name" value="Gp3-like"/>
</dbReference>
<gene>
    <name evidence="1" type="ORF">S12H4_41477</name>
</gene>
<accession>X1VHK9</accession>
<reference evidence="1" key="1">
    <citation type="journal article" date="2014" name="Front. Microbiol.">
        <title>High frequency of phylogenetically diverse reductive dehalogenase-homologous genes in deep subseafloor sedimentary metagenomes.</title>
        <authorList>
            <person name="Kawai M."/>
            <person name="Futagami T."/>
            <person name="Toyoda A."/>
            <person name="Takaki Y."/>
            <person name="Nishi S."/>
            <person name="Hori S."/>
            <person name="Arai W."/>
            <person name="Tsubouchi T."/>
            <person name="Morono Y."/>
            <person name="Uchiyama I."/>
            <person name="Ito T."/>
            <person name="Fujiyama A."/>
            <person name="Inagaki F."/>
            <person name="Takami H."/>
        </authorList>
    </citation>
    <scope>NUCLEOTIDE SEQUENCE</scope>
    <source>
        <strain evidence="1">Expedition CK06-06</strain>
    </source>
</reference>
<proteinExistence type="predicted"/>
<dbReference type="Pfam" id="PF18897">
    <property type="entry name" value="Gp3-like"/>
    <property type="match status" value="1"/>
</dbReference>
<name>X1VHK9_9ZZZZ</name>
<evidence type="ECO:0000313" key="1">
    <source>
        <dbReference type="EMBL" id="GAJ06865.1"/>
    </source>
</evidence>
<organism evidence="1">
    <name type="scientific">marine sediment metagenome</name>
    <dbReference type="NCBI Taxonomy" id="412755"/>
    <lineage>
        <taxon>unclassified sequences</taxon>
        <taxon>metagenomes</taxon>
        <taxon>ecological metagenomes</taxon>
    </lineage>
</organism>
<comment type="caution">
    <text evidence="1">The sequence shown here is derived from an EMBL/GenBank/DDBJ whole genome shotgun (WGS) entry which is preliminary data.</text>
</comment>
<feature type="non-terminal residue" evidence="1">
    <location>
        <position position="150"/>
    </location>
</feature>
<protein>
    <submittedName>
        <fullName evidence="1">Uncharacterized protein</fullName>
    </submittedName>
</protein>